<sequence length="373" mass="41985">MTTQEQLRVTVLYPANLASQRATPTRARINIQAVKQNVHWEVVEPTGNLDSPGTHPDEQNLENPNDITRVRGFLTYTRKALHRLEAFKPNVVHAITTVAALPAVLYKRRYPSIRLVFEMHGLSYFEQQELQLFKRLGLGLIDYWGARRADVIIAMSYTQRDLINRLFRTHPAKVQVLWGPVDLDVFYTKDPSPSPPFIVGYSGNDLFWQGLETVFDACRLLEPYEDIRFLLMGFPGERYAKLGLRNATFTGPLSREETPAYLNRCHVLLSPRIAHKATETQYPFKLSAYLATGRPVIATAVNDQPVVINQANCGVIVPPGNAEALAEAILGLYRMPESARLALGRNARSFAENNLSISHLTEALLRIYMGAAE</sequence>
<keyword evidence="3" id="KW-0808">Transferase</keyword>
<evidence type="ECO:0000313" key="3">
    <source>
        <dbReference type="EMBL" id="RJR27568.1"/>
    </source>
</evidence>
<feature type="domain" description="Glycosyltransferase subfamily 4-like N-terminal" evidence="2">
    <location>
        <begin position="62"/>
        <end position="184"/>
    </location>
</feature>
<comment type="caution">
    <text evidence="3">The sequence shown here is derived from an EMBL/GenBank/DDBJ whole genome shotgun (WGS) entry which is preliminary data.</text>
</comment>
<dbReference type="PANTHER" id="PTHR12526:SF622">
    <property type="entry name" value="GLYCOSYLTRANSFERASE (GROUP I)"/>
    <property type="match status" value="1"/>
</dbReference>
<feature type="region of interest" description="Disordered" evidence="1">
    <location>
        <begin position="45"/>
        <end position="64"/>
    </location>
</feature>
<dbReference type="Pfam" id="PF13439">
    <property type="entry name" value="Glyco_transf_4"/>
    <property type="match status" value="1"/>
</dbReference>
<dbReference type="Gene3D" id="3.40.50.2000">
    <property type="entry name" value="Glycogen Phosphorylase B"/>
    <property type="match status" value="2"/>
</dbReference>
<accession>A0A3A4ZEV8</accession>
<evidence type="ECO:0000259" key="2">
    <source>
        <dbReference type="Pfam" id="PF13439"/>
    </source>
</evidence>
<dbReference type="PANTHER" id="PTHR12526">
    <property type="entry name" value="GLYCOSYLTRANSFERASE"/>
    <property type="match status" value="1"/>
</dbReference>
<dbReference type="CDD" id="cd03794">
    <property type="entry name" value="GT4_WbuB-like"/>
    <property type="match status" value="1"/>
</dbReference>
<reference evidence="3 4" key="1">
    <citation type="journal article" date="2017" name="ISME J.">
        <title>Energy and carbon metabolisms in a deep terrestrial subsurface fluid microbial community.</title>
        <authorList>
            <person name="Momper L."/>
            <person name="Jungbluth S.P."/>
            <person name="Lee M.D."/>
            <person name="Amend J.P."/>
        </authorList>
    </citation>
    <scope>NUCLEOTIDE SEQUENCE [LARGE SCALE GENOMIC DNA]</scope>
    <source>
        <strain evidence="3">SURF_46</strain>
    </source>
</reference>
<gene>
    <name evidence="3" type="ORF">C4561_01860</name>
</gene>
<name>A0A3A4ZEV8_UNCKA</name>
<dbReference type="EMBL" id="QZJF01000009">
    <property type="protein sequence ID" value="RJR27568.1"/>
    <property type="molecule type" value="Genomic_DNA"/>
</dbReference>
<dbReference type="SUPFAM" id="SSF53756">
    <property type="entry name" value="UDP-Glycosyltransferase/glycogen phosphorylase"/>
    <property type="match status" value="1"/>
</dbReference>
<organism evidence="3 4">
    <name type="scientific">candidate division WWE3 bacterium</name>
    <dbReference type="NCBI Taxonomy" id="2053526"/>
    <lineage>
        <taxon>Bacteria</taxon>
        <taxon>Katanobacteria</taxon>
    </lineage>
</organism>
<dbReference type="GO" id="GO:0016740">
    <property type="term" value="F:transferase activity"/>
    <property type="evidence" value="ECO:0007669"/>
    <property type="project" value="UniProtKB-KW"/>
</dbReference>
<proteinExistence type="predicted"/>
<dbReference type="InterPro" id="IPR028098">
    <property type="entry name" value="Glyco_trans_4-like_N"/>
</dbReference>
<evidence type="ECO:0000313" key="4">
    <source>
        <dbReference type="Proteomes" id="UP000265540"/>
    </source>
</evidence>
<evidence type="ECO:0000256" key="1">
    <source>
        <dbReference type="SAM" id="MobiDB-lite"/>
    </source>
</evidence>
<protein>
    <submittedName>
        <fullName evidence="3">Glycosyltransferase WbuB</fullName>
    </submittedName>
</protein>
<dbReference type="AlphaFoldDB" id="A0A3A4ZEV8"/>
<dbReference type="Proteomes" id="UP000265540">
    <property type="component" value="Unassembled WGS sequence"/>
</dbReference>
<dbReference type="Pfam" id="PF13692">
    <property type="entry name" value="Glyco_trans_1_4"/>
    <property type="match status" value="1"/>
</dbReference>